<feature type="region of interest" description="Disordered" evidence="1">
    <location>
        <begin position="1"/>
        <end position="20"/>
    </location>
</feature>
<feature type="compositionally biased region" description="Basic residues" evidence="1">
    <location>
        <begin position="1"/>
        <end position="12"/>
    </location>
</feature>
<dbReference type="Pfam" id="PF13095">
    <property type="entry name" value="FTA2"/>
    <property type="match status" value="1"/>
</dbReference>
<sequence length="308" mass="35632">MLSLKPWRRPRHGASTASPFEERCQKAKKQGFLAEEQLIGSPPCTWKDFCRPLLRQFDPNAKIDFESQLGYGMDGVVWRVAIDGCDFAVKVFWDNAAPEGTSLWAVQRECHNAALLQMIQTAVGKSDETIYLHPEPKTREDAIGNLYAFSDEGRRTQEFRDIPGAVQYTSIPRLRECYGWTKIRGRELHNLPRDLRPPSVVIDEVSREIRRTEEYYAIVYEFFPEEQRPLDMAIVQYQLDFYWRAGFCLAIYLKPENWKHPGVLIDMADLICPWHAGWFPSNYVRRAAKEVVGGDDREEMTSGARFSD</sequence>
<name>A0AA38VD35_9PEZI</name>
<dbReference type="AlphaFoldDB" id="A0AA38VD35"/>
<keyword evidence="3" id="KW-1185">Reference proteome</keyword>
<proteinExistence type="predicted"/>
<dbReference type="InterPro" id="IPR025213">
    <property type="entry name" value="Sim4_Fta2"/>
</dbReference>
<evidence type="ECO:0000313" key="2">
    <source>
        <dbReference type="EMBL" id="KAJ9130689.1"/>
    </source>
</evidence>
<organism evidence="2 3">
    <name type="scientific">Pleurostoma richardsiae</name>
    <dbReference type="NCBI Taxonomy" id="41990"/>
    <lineage>
        <taxon>Eukaryota</taxon>
        <taxon>Fungi</taxon>
        <taxon>Dikarya</taxon>
        <taxon>Ascomycota</taxon>
        <taxon>Pezizomycotina</taxon>
        <taxon>Sordariomycetes</taxon>
        <taxon>Sordariomycetidae</taxon>
        <taxon>Calosphaeriales</taxon>
        <taxon>Pleurostomataceae</taxon>
        <taxon>Pleurostoma</taxon>
    </lineage>
</organism>
<gene>
    <name evidence="2" type="ORF">NKR23_g12084</name>
</gene>
<comment type="caution">
    <text evidence="2">The sequence shown here is derived from an EMBL/GenBank/DDBJ whole genome shotgun (WGS) entry which is preliminary data.</text>
</comment>
<dbReference type="EMBL" id="JANBVO010000081">
    <property type="protein sequence ID" value="KAJ9130689.1"/>
    <property type="molecule type" value="Genomic_DNA"/>
</dbReference>
<protein>
    <submittedName>
        <fullName evidence="2">Uncharacterized protein</fullName>
    </submittedName>
</protein>
<dbReference type="Proteomes" id="UP001174694">
    <property type="component" value="Unassembled WGS sequence"/>
</dbReference>
<reference evidence="2" key="1">
    <citation type="submission" date="2022-07" db="EMBL/GenBank/DDBJ databases">
        <title>Fungi with potential for degradation of polypropylene.</title>
        <authorList>
            <person name="Gostincar C."/>
        </authorList>
    </citation>
    <scope>NUCLEOTIDE SEQUENCE</scope>
    <source>
        <strain evidence="2">EXF-13308</strain>
    </source>
</reference>
<accession>A0AA38VD35</accession>
<evidence type="ECO:0000256" key="1">
    <source>
        <dbReference type="SAM" id="MobiDB-lite"/>
    </source>
</evidence>
<evidence type="ECO:0000313" key="3">
    <source>
        <dbReference type="Proteomes" id="UP001174694"/>
    </source>
</evidence>